<dbReference type="InterPro" id="IPR011527">
    <property type="entry name" value="ABC1_TM_dom"/>
</dbReference>
<sequence length="574" mass="60143">MSGDKAAIRGWTRTQSRLGRQAARPVVVFGLLSSLLGVGQAWCVATVLGHALVGLVSGGGAPTLVLWPILAFAGLALLRALIMALSDTAAAKAGIDARRRLRGEVLASILTGGPALLRKTHSGELATIAVDRVEALDGFFGRWVPASVLWIAAPLLILLPVGFIQPRAALVLGLCGASVPFGQALFGIGAAVASRKQFLAMTRLQARFLDRVKGIATIVLAGRADDETERLGQAAEELRLRTMKILRVAFLSSASIDCAMVIALVLVAIMDGKQAMALLSGGTASPALAYTLTSGLFVLLVIPEFFAPLRGLALAYQDRAHAQGAATAILDLPEALPRPSPDGARTVNASGVMVSLEDVCFTWDPARGPALDHVSFTVPAGETLILAGPSGSGKSTIMELLLGFIQPDSGSVRFNGAPLDSIVPDSLSRMISWIGQKPVLFAGTLKDNILFARPDADEADLMAAVKAAAVDQFLPSLPDGLETRIGEGGFGLSGGQAQRIAIARAYLKNAPILLLDEPTAHLDPATEKSVFESLQRLALRRTVVLATHSAAVHMFNGRRVDLQMGRVVARQGAA</sequence>
<feature type="transmembrane region" description="Helical" evidence="7">
    <location>
        <begin position="143"/>
        <end position="164"/>
    </location>
</feature>
<name>A0ABQ0PTY2_9PROT</name>
<evidence type="ECO:0000256" key="6">
    <source>
        <dbReference type="ARBA" id="ARBA00023136"/>
    </source>
</evidence>
<comment type="subcellular location">
    <subcellularLocation>
        <location evidence="1">Cell membrane</location>
        <topology evidence="1">Multi-pass membrane protein</topology>
    </subcellularLocation>
</comment>
<dbReference type="InterPro" id="IPR039421">
    <property type="entry name" value="Type_1_exporter"/>
</dbReference>
<dbReference type="Pfam" id="PF00005">
    <property type="entry name" value="ABC_tran"/>
    <property type="match status" value="1"/>
</dbReference>
<accession>A0ABQ0PTY2</accession>
<proteinExistence type="predicted"/>
<evidence type="ECO:0000256" key="7">
    <source>
        <dbReference type="SAM" id="Phobius"/>
    </source>
</evidence>
<evidence type="ECO:0000256" key="3">
    <source>
        <dbReference type="ARBA" id="ARBA00022741"/>
    </source>
</evidence>
<dbReference type="Proteomes" id="UP001065047">
    <property type="component" value="Unassembled WGS sequence"/>
</dbReference>
<evidence type="ECO:0000259" key="8">
    <source>
        <dbReference type="PROSITE" id="PS50893"/>
    </source>
</evidence>
<dbReference type="SUPFAM" id="SSF90123">
    <property type="entry name" value="ABC transporter transmembrane region"/>
    <property type="match status" value="1"/>
</dbReference>
<dbReference type="EMBL" id="BAPF01000029">
    <property type="protein sequence ID" value="GBQ80773.1"/>
    <property type="molecule type" value="Genomic_DNA"/>
</dbReference>
<evidence type="ECO:0000259" key="9">
    <source>
        <dbReference type="PROSITE" id="PS50929"/>
    </source>
</evidence>
<dbReference type="InterPro" id="IPR017871">
    <property type="entry name" value="ABC_transporter-like_CS"/>
</dbReference>
<dbReference type="PROSITE" id="PS00211">
    <property type="entry name" value="ABC_TRANSPORTER_1"/>
    <property type="match status" value="1"/>
</dbReference>
<dbReference type="InterPro" id="IPR036640">
    <property type="entry name" value="ABC1_TM_sf"/>
</dbReference>
<dbReference type="PROSITE" id="PS50929">
    <property type="entry name" value="ABC_TM1F"/>
    <property type="match status" value="1"/>
</dbReference>
<dbReference type="SMART" id="SM00382">
    <property type="entry name" value="AAA"/>
    <property type="match status" value="1"/>
</dbReference>
<feature type="transmembrane region" description="Helical" evidence="7">
    <location>
        <begin position="64"/>
        <end position="82"/>
    </location>
</feature>
<organism evidence="10 11">
    <name type="scientific">Acetobacter malorum DSM 14337</name>
    <dbReference type="NCBI Taxonomy" id="1307910"/>
    <lineage>
        <taxon>Bacteria</taxon>
        <taxon>Pseudomonadati</taxon>
        <taxon>Pseudomonadota</taxon>
        <taxon>Alphaproteobacteria</taxon>
        <taxon>Acetobacterales</taxon>
        <taxon>Acetobacteraceae</taxon>
        <taxon>Acetobacter</taxon>
    </lineage>
</organism>
<evidence type="ECO:0000256" key="1">
    <source>
        <dbReference type="ARBA" id="ARBA00004651"/>
    </source>
</evidence>
<reference evidence="10" key="1">
    <citation type="submission" date="2013-04" db="EMBL/GenBank/DDBJ databases">
        <title>The genome sequencing project of 58 acetic acid bacteria.</title>
        <authorList>
            <person name="Okamoto-Kainuma A."/>
            <person name="Ishikawa M."/>
            <person name="Umino S."/>
            <person name="Koizumi Y."/>
            <person name="Shiwa Y."/>
            <person name="Yoshikawa H."/>
            <person name="Matsutani M."/>
            <person name="Matsushita K."/>
        </authorList>
    </citation>
    <scope>NUCLEOTIDE SEQUENCE</scope>
    <source>
        <strain evidence="10">DSM 14337</strain>
    </source>
</reference>
<dbReference type="GO" id="GO:0005524">
    <property type="term" value="F:ATP binding"/>
    <property type="evidence" value="ECO:0007669"/>
    <property type="project" value="UniProtKB-KW"/>
</dbReference>
<evidence type="ECO:0000313" key="11">
    <source>
        <dbReference type="Proteomes" id="UP001065047"/>
    </source>
</evidence>
<keyword evidence="4 10" id="KW-0067">ATP-binding</keyword>
<dbReference type="PANTHER" id="PTHR24221:SF261">
    <property type="entry name" value="GLUTATHIONE_L-CYSTEINE TRANSPORT SYSTEM ATP-BINDING_PERMEASE PROTEIN CYDD"/>
    <property type="match status" value="1"/>
</dbReference>
<dbReference type="RefSeq" id="WP_061506825.1">
    <property type="nucleotide sequence ID" value="NZ_BAPF01000029.1"/>
</dbReference>
<dbReference type="InterPro" id="IPR027417">
    <property type="entry name" value="P-loop_NTPase"/>
</dbReference>
<feature type="transmembrane region" description="Helical" evidence="7">
    <location>
        <begin position="248"/>
        <end position="269"/>
    </location>
</feature>
<dbReference type="Gene3D" id="1.20.1560.10">
    <property type="entry name" value="ABC transporter type 1, transmembrane domain"/>
    <property type="match status" value="1"/>
</dbReference>
<feature type="transmembrane region" description="Helical" evidence="7">
    <location>
        <begin position="26"/>
        <end position="52"/>
    </location>
</feature>
<dbReference type="SUPFAM" id="SSF52540">
    <property type="entry name" value="P-loop containing nucleoside triphosphate hydrolases"/>
    <property type="match status" value="1"/>
</dbReference>
<dbReference type="InterPro" id="IPR003439">
    <property type="entry name" value="ABC_transporter-like_ATP-bd"/>
</dbReference>
<dbReference type="InterPro" id="IPR014216">
    <property type="entry name" value="ABC_transptr_CydD"/>
</dbReference>
<evidence type="ECO:0000256" key="5">
    <source>
        <dbReference type="ARBA" id="ARBA00022989"/>
    </source>
</evidence>
<keyword evidence="3" id="KW-0547">Nucleotide-binding</keyword>
<keyword evidence="5 7" id="KW-1133">Transmembrane helix</keyword>
<dbReference type="NCBIfam" id="TIGR02857">
    <property type="entry name" value="CydD"/>
    <property type="match status" value="1"/>
</dbReference>
<evidence type="ECO:0000256" key="2">
    <source>
        <dbReference type="ARBA" id="ARBA00022692"/>
    </source>
</evidence>
<feature type="domain" description="ABC transporter" evidence="8">
    <location>
        <begin position="354"/>
        <end position="574"/>
    </location>
</feature>
<dbReference type="PANTHER" id="PTHR24221">
    <property type="entry name" value="ATP-BINDING CASSETTE SUB-FAMILY B"/>
    <property type="match status" value="1"/>
</dbReference>
<keyword evidence="6 7" id="KW-0472">Membrane</keyword>
<evidence type="ECO:0000313" key="10">
    <source>
        <dbReference type="EMBL" id="GBQ80773.1"/>
    </source>
</evidence>
<dbReference type="InterPro" id="IPR003593">
    <property type="entry name" value="AAA+_ATPase"/>
</dbReference>
<comment type="caution">
    <text evidence="10">The sequence shown here is derived from an EMBL/GenBank/DDBJ whole genome shotgun (WGS) entry which is preliminary data.</text>
</comment>
<feature type="domain" description="ABC transmembrane type-1" evidence="9">
    <location>
        <begin position="26"/>
        <end position="321"/>
    </location>
</feature>
<dbReference type="GeneID" id="29558585"/>
<protein>
    <submittedName>
        <fullName evidence="10">Transport ATP-binding protein CydD</fullName>
    </submittedName>
</protein>
<dbReference type="CDD" id="cd18584">
    <property type="entry name" value="ABC_6TM_AarD_CydD"/>
    <property type="match status" value="1"/>
</dbReference>
<feature type="transmembrane region" description="Helical" evidence="7">
    <location>
        <begin position="289"/>
        <end position="309"/>
    </location>
</feature>
<gene>
    <name evidence="10" type="ORF">AA14337_1830</name>
</gene>
<keyword evidence="11" id="KW-1185">Reference proteome</keyword>
<keyword evidence="2 7" id="KW-0812">Transmembrane</keyword>
<dbReference type="Pfam" id="PF00664">
    <property type="entry name" value="ABC_membrane"/>
    <property type="match status" value="1"/>
</dbReference>
<dbReference type="Gene3D" id="3.40.50.300">
    <property type="entry name" value="P-loop containing nucleotide triphosphate hydrolases"/>
    <property type="match status" value="1"/>
</dbReference>
<evidence type="ECO:0000256" key="4">
    <source>
        <dbReference type="ARBA" id="ARBA00022840"/>
    </source>
</evidence>
<dbReference type="PROSITE" id="PS50893">
    <property type="entry name" value="ABC_TRANSPORTER_2"/>
    <property type="match status" value="1"/>
</dbReference>
<feature type="transmembrane region" description="Helical" evidence="7">
    <location>
        <begin position="170"/>
        <end position="193"/>
    </location>
</feature>